<feature type="transmembrane region" description="Helical" evidence="2">
    <location>
        <begin position="56"/>
        <end position="76"/>
    </location>
</feature>
<dbReference type="RefSeq" id="WP_185175099.1">
    <property type="nucleotide sequence ID" value="NZ_CP059404.1"/>
</dbReference>
<name>A0A7G7CM93_9CORY</name>
<keyword evidence="2" id="KW-0812">Transmembrane</keyword>
<dbReference type="EMBL" id="CP059404">
    <property type="protein sequence ID" value="QNE88709.1"/>
    <property type="molecule type" value="Genomic_DNA"/>
</dbReference>
<feature type="region of interest" description="Disordered" evidence="1">
    <location>
        <begin position="81"/>
        <end position="109"/>
    </location>
</feature>
<keyword evidence="2" id="KW-0472">Membrane</keyword>
<keyword evidence="4" id="KW-1185">Reference proteome</keyword>
<keyword evidence="2" id="KW-1133">Transmembrane helix</keyword>
<evidence type="ECO:0000313" key="4">
    <source>
        <dbReference type="Proteomes" id="UP000515743"/>
    </source>
</evidence>
<organism evidence="3 4">
    <name type="scientific">Corynebacterium incognita</name>
    <dbReference type="NCBI Taxonomy" id="2754725"/>
    <lineage>
        <taxon>Bacteria</taxon>
        <taxon>Bacillati</taxon>
        <taxon>Actinomycetota</taxon>
        <taxon>Actinomycetes</taxon>
        <taxon>Mycobacteriales</taxon>
        <taxon>Corynebacteriaceae</taxon>
        <taxon>Corynebacterium</taxon>
    </lineage>
</organism>
<protein>
    <submittedName>
        <fullName evidence="3">Uncharacterized protein</fullName>
    </submittedName>
</protein>
<feature type="transmembrane region" description="Helical" evidence="2">
    <location>
        <begin position="126"/>
        <end position="145"/>
    </location>
</feature>
<evidence type="ECO:0000313" key="3">
    <source>
        <dbReference type="EMBL" id="QNE88709.1"/>
    </source>
</evidence>
<dbReference type="KEGG" id="cik:H0194_06240"/>
<evidence type="ECO:0000256" key="2">
    <source>
        <dbReference type="SAM" id="Phobius"/>
    </source>
</evidence>
<evidence type="ECO:0000256" key="1">
    <source>
        <dbReference type="SAM" id="MobiDB-lite"/>
    </source>
</evidence>
<sequence length="191" mass="20071">MTAHNSTNSMNSNGAADSAVAPEDNYALDDTMAGRAVQALTLGALYAVPDFAKSTLARVVGFGGVIVAGITAIGVANARRDDRDEDENLEEVREPAEVAAEGPAEKSAADDAGNHVKQWFDNASTAQIYGVLGGVLGLFGLSLWWDKVCVSWMARKLRKKGVRKPFSLIGAAVALIVFISSECDARAKGAE</sequence>
<dbReference type="AlphaFoldDB" id="A0A7G7CM93"/>
<proteinExistence type="predicted"/>
<feature type="transmembrane region" description="Helical" evidence="2">
    <location>
        <begin position="165"/>
        <end position="181"/>
    </location>
</feature>
<dbReference type="Proteomes" id="UP000515743">
    <property type="component" value="Chromosome"/>
</dbReference>
<reference evidence="3 4" key="1">
    <citation type="submission" date="2020-07" db="EMBL/GenBank/DDBJ databases">
        <title>Complete genome and description of Corynebacterium incognita strain Marseille-Q3630 sp. nov.</title>
        <authorList>
            <person name="Boxberger M."/>
        </authorList>
    </citation>
    <scope>NUCLEOTIDE SEQUENCE [LARGE SCALE GENOMIC DNA]</scope>
    <source>
        <strain evidence="3 4">Marseille-Q3630</strain>
    </source>
</reference>
<accession>A0A7G7CM93</accession>
<gene>
    <name evidence="3" type="ORF">H0194_06240</name>
</gene>